<comment type="similarity">
    <text evidence="3">Belongs to the RxLR effector family.</text>
</comment>
<comment type="caution">
    <text evidence="9">The sequence shown here is derived from an EMBL/GenBank/DDBJ whole genome shotgun (WGS) entry which is preliminary data.</text>
</comment>
<keyword evidence="6" id="KW-0843">Virulence</keyword>
<evidence type="ECO:0000313" key="10">
    <source>
        <dbReference type="Proteomes" id="UP000709295"/>
    </source>
</evidence>
<keyword evidence="10" id="KW-1185">Reference proteome</keyword>
<dbReference type="AlphaFoldDB" id="A0A8J5ICP5"/>
<dbReference type="Proteomes" id="UP000709295">
    <property type="component" value="Unassembled WGS sequence"/>
</dbReference>
<dbReference type="GO" id="GO:0043657">
    <property type="term" value="C:host cell"/>
    <property type="evidence" value="ECO:0007669"/>
    <property type="project" value="UniProtKB-SubCell"/>
</dbReference>
<evidence type="ECO:0000256" key="4">
    <source>
        <dbReference type="ARBA" id="ARBA00022525"/>
    </source>
</evidence>
<evidence type="ECO:0000256" key="3">
    <source>
        <dbReference type="ARBA" id="ARBA00010400"/>
    </source>
</evidence>
<dbReference type="InterPro" id="IPR054463">
    <property type="entry name" value="PexRD54_WY"/>
</dbReference>
<feature type="domain" description="RxLR effector PexRD54 WY" evidence="8">
    <location>
        <begin position="144"/>
        <end position="182"/>
    </location>
</feature>
<reference evidence="9" key="1">
    <citation type="submission" date="2021-01" db="EMBL/GenBank/DDBJ databases">
        <title>Phytophthora aleatoria, a newly-described species from Pinus radiata is distinct from Phytophthora cactorum isolates based on comparative genomics.</title>
        <authorList>
            <person name="Mcdougal R."/>
            <person name="Panda P."/>
            <person name="Williams N."/>
            <person name="Studholme D.J."/>
        </authorList>
    </citation>
    <scope>NUCLEOTIDE SEQUENCE</scope>
    <source>
        <strain evidence="9">NZFS 4037</strain>
    </source>
</reference>
<evidence type="ECO:0000259" key="8">
    <source>
        <dbReference type="Pfam" id="PF22748"/>
    </source>
</evidence>
<protein>
    <recommendedName>
        <fullName evidence="8">RxLR effector PexRD54 WY domain-containing protein</fullName>
    </recommendedName>
</protein>
<keyword evidence="4" id="KW-0964">Secreted</keyword>
<accession>A0A8J5ICP5</accession>
<dbReference type="GO" id="GO:0005576">
    <property type="term" value="C:extracellular region"/>
    <property type="evidence" value="ECO:0007669"/>
    <property type="project" value="UniProtKB-SubCell"/>
</dbReference>
<feature type="chain" id="PRO_5035168549" description="RxLR effector PexRD54 WY domain-containing protein" evidence="7">
    <location>
        <begin position="21"/>
        <end position="288"/>
    </location>
</feature>
<feature type="signal peptide" evidence="7">
    <location>
        <begin position="1"/>
        <end position="20"/>
    </location>
</feature>
<evidence type="ECO:0000256" key="2">
    <source>
        <dbReference type="ARBA" id="ARBA00004613"/>
    </source>
</evidence>
<dbReference type="Pfam" id="PF22748">
    <property type="entry name" value="PexRD54_WY"/>
    <property type="match status" value="1"/>
</dbReference>
<evidence type="ECO:0000256" key="6">
    <source>
        <dbReference type="ARBA" id="ARBA00023026"/>
    </source>
</evidence>
<name>A0A8J5ICP5_9STRA</name>
<evidence type="ECO:0000256" key="7">
    <source>
        <dbReference type="SAM" id="SignalP"/>
    </source>
</evidence>
<evidence type="ECO:0000313" key="9">
    <source>
        <dbReference type="EMBL" id="KAG6946019.1"/>
    </source>
</evidence>
<evidence type="ECO:0000256" key="1">
    <source>
        <dbReference type="ARBA" id="ARBA00004340"/>
    </source>
</evidence>
<comment type="subcellular location">
    <subcellularLocation>
        <location evidence="1">Host cell</location>
    </subcellularLocation>
    <subcellularLocation>
        <location evidence="2">Secreted</location>
    </subcellularLocation>
</comment>
<dbReference type="EMBL" id="JAENGY010001968">
    <property type="protein sequence ID" value="KAG6946019.1"/>
    <property type="molecule type" value="Genomic_DNA"/>
</dbReference>
<gene>
    <name evidence="9" type="ORF">JG688_00016256</name>
</gene>
<evidence type="ECO:0000256" key="5">
    <source>
        <dbReference type="ARBA" id="ARBA00022729"/>
    </source>
</evidence>
<proteinExistence type="inferred from homology"/>
<sequence length="288" mass="31728">MRRTFFALLFLAALLSAAAASTTATLDVRPAVVSDDEGFVAKRLLRTAALTSEDDEEDRAFPTFGLEKVANAAKSQTSKLTGYAQLPKTWVTYVNKFDKMDPEQAMASVLAKHYGDDVLSGMLAAAKMNSKTSSIANNLEAGLVKKWIASGQSTDEVFKLLQLHKAGDNLIASPQLITWTRYMKRFNEEFPEEATTLLTTLMNHYGDGKLARIVQRASLVDGSKKMADEVQILQFSRWVNENKSTGDVTNLLISSRTASGVSNSQRTTKLDQGIIKKYETFVDAFTFS</sequence>
<organism evidence="9 10">
    <name type="scientific">Phytophthora aleatoria</name>
    <dbReference type="NCBI Taxonomy" id="2496075"/>
    <lineage>
        <taxon>Eukaryota</taxon>
        <taxon>Sar</taxon>
        <taxon>Stramenopiles</taxon>
        <taxon>Oomycota</taxon>
        <taxon>Peronosporomycetes</taxon>
        <taxon>Peronosporales</taxon>
        <taxon>Peronosporaceae</taxon>
        <taxon>Phytophthora</taxon>
    </lineage>
</organism>
<keyword evidence="5 7" id="KW-0732">Signal</keyword>